<feature type="compositionally biased region" description="Basic and acidic residues" evidence="10">
    <location>
        <begin position="508"/>
        <end position="518"/>
    </location>
</feature>
<dbReference type="GO" id="GO:0016020">
    <property type="term" value="C:membrane"/>
    <property type="evidence" value="ECO:0007669"/>
    <property type="project" value="InterPro"/>
</dbReference>
<keyword evidence="2" id="KW-0677">Repeat</keyword>
<evidence type="ECO:0000256" key="3">
    <source>
        <dbReference type="ARBA" id="ARBA00022771"/>
    </source>
</evidence>
<dbReference type="Gene3D" id="2.60.40.150">
    <property type="entry name" value="C2 domain"/>
    <property type="match status" value="2"/>
</dbReference>
<dbReference type="GO" id="GO:0008270">
    <property type="term" value="F:zinc ion binding"/>
    <property type="evidence" value="ECO:0007669"/>
    <property type="project" value="UniProtKB-KW"/>
</dbReference>
<dbReference type="InterPro" id="IPR043566">
    <property type="entry name" value="Rabphilin/DOC2/Noc2"/>
</dbReference>
<keyword evidence="9" id="KW-0175">Coiled coil</keyword>
<protein>
    <recommendedName>
        <fullName evidence="16">Rabphilin</fullName>
    </recommendedName>
</protein>
<dbReference type="GO" id="GO:0031267">
    <property type="term" value="F:small GTPase binding"/>
    <property type="evidence" value="ECO:0007669"/>
    <property type="project" value="InterPro"/>
</dbReference>
<organism evidence="14 15">
    <name type="scientific">Mesorhabditis belari</name>
    <dbReference type="NCBI Taxonomy" id="2138241"/>
    <lineage>
        <taxon>Eukaryota</taxon>
        <taxon>Metazoa</taxon>
        <taxon>Ecdysozoa</taxon>
        <taxon>Nematoda</taxon>
        <taxon>Chromadorea</taxon>
        <taxon>Rhabditida</taxon>
        <taxon>Rhabditina</taxon>
        <taxon>Rhabditomorpha</taxon>
        <taxon>Rhabditoidea</taxon>
        <taxon>Rhabditidae</taxon>
        <taxon>Mesorhabditinae</taxon>
        <taxon>Mesorhabditis</taxon>
    </lineage>
</organism>
<dbReference type="PANTHER" id="PTHR45729">
    <property type="entry name" value="RABPHILIN, ISOFORM A"/>
    <property type="match status" value="1"/>
</dbReference>
<dbReference type="GO" id="GO:0006886">
    <property type="term" value="P:intracellular protein transport"/>
    <property type="evidence" value="ECO:0007669"/>
    <property type="project" value="InterPro"/>
</dbReference>
<evidence type="ECO:0000256" key="7">
    <source>
        <dbReference type="ARBA" id="ARBA00034103"/>
    </source>
</evidence>
<dbReference type="GO" id="GO:0098793">
    <property type="term" value="C:presynapse"/>
    <property type="evidence" value="ECO:0007669"/>
    <property type="project" value="GOC"/>
</dbReference>
<dbReference type="InterPro" id="IPR017455">
    <property type="entry name" value="Znf_FYVE-rel"/>
</dbReference>
<evidence type="ECO:0000256" key="5">
    <source>
        <dbReference type="ARBA" id="ARBA00022837"/>
    </source>
</evidence>
<dbReference type="Pfam" id="PF02318">
    <property type="entry name" value="FYVE_2"/>
    <property type="match status" value="1"/>
</dbReference>
<keyword evidence="4" id="KW-0862">Zinc</keyword>
<dbReference type="SUPFAM" id="SSF49562">
    <property type="entry name" value="C2 domain (Calcium/lipid-binding domain, CaLB)"/>
    <property type="match status" value="2"/>
</dbReference>
<keyword evidence="5" id="KW-0106">Calcium</keyword>
<dbReference type="WBParaSite" id="MBELARI_LOCUS10084.1">
    <property type="protein sequence ID" value="MBELARI_LOCUS10084.1"/>
    <property type="gene ID" value="MBELARI_LOCUS10084"/>
</dbReference>
<evidence type="ECO:0000256" key="1">
    <source>
        <dbReference type="ARBA" id="ARBA00022723"/>
    </source>
</evidence>
<feature type="coiled-coil region" evidence="9">
    <location>
        <begin position="74"/>
        <end position="112"/>
    </location>
</feature>
<dbReference type="PROSITE" id="PS50916">
    <property type="entry name" value="RABBD"/>
    <property type="match status" value="1"/>
</dbReference>
<keyword evidence="1" id="KW-0479">Metal-binding</keyword>
<feature type="compositionally biased region" description="Basic and acidic residues" evidence="10">
    <location>
        <begin position="398"/>
        <end position="407"/>
    </location>
</feature>
<evidence type="ECO:0000259" key="13">
    <source>
        <dbReference type="PROSITE" id="PS50916"/>
    </source>
</evidence>
<evidence type="ECO:0008006" key="16">
    <source>
        <dbReference type="Google" id="ProtNLM"/>
    </source>
</evidence>
<dbReference type="SMART" id="SM00239">
    <property type="entry name" value="C2"/>
    <property type="match status" value="2"/>
</dbReference>
<feature type="domain" description="C2" evidence="11">
    <location>
        <begin position="681"/>
        <end position="804"/>
    </location>
</feature>
<feature type="domain" description="RabBD" evidence="13">
    <location>
        <begin position="67"/>
        <end position="189"/>
    </location>
</feature>
<evidence type="ECO:0000256" key="8">
    <source>
        <dbReference type="PROSITE-ProRule" id="PRU00091"/>
    </source>
</evidence>
<feature type="domain" description="C2" evidence="11">
    <location>
        <begin position="821"/>
        <end position="954"/>
    </location>
</feature>
<keyword evidence="3 8" id="KW-0863">Zinc-finger</keyword>
<evidence type="ECO:0000259" key="12">
    <source>
        <dbReference type="PROSITE" id="PS50178"/>
    </source>
</evidence>
<feature type="compositionally biased region" description="Polar residues" evidence="10">
    <location>
        <begin position="380"/>
        <end position="391"/>
    </location>
</feature>
<evidence type="ECO:0000256" key="4">
    <source>
        <dbReference type="ARBA" id="ARBA00022833"/>
    </source>
</evidence>
<feature type="region of interest" description="Disordered" evidence="10">
    <location>
        <begin position="441"/>
        <end position="534"/>
    </location>
</feature>
<dbReference type="Pfam" id="PF00168">
    <property type="entry name" value="C2"/>
    <property type="match status" value="2"/>
</dbReference>
<feature type="compositionally biased region" description="Low complexity" evidence="10">
    <location>
        <begin position="488"/>
        <end position="499"/>
    </location>
</feature>
<evidence type="ECO:0000313" key="15">
    <source>
        <dbReference type="WBParaSite" id="MBELARI_LOCUS10084.1"/>
    </source>
</evidence>
<feature type="region of interest" description="Disordered" evidence="10">
    <location>
        <begin position="551"/>
        <end position="610"/>
    </location>
</feature>
<feature type="compositionally biased region" description="Polar residues" evidence="10">
    <location>
        <begin position="520"/>
        <end position="534"/>
    </location>
</feature>
<sequence length="960" mass="105736">MPNVPPLLRNISGFFEKPPDLMNDWEIGGTQNKWVCPSDRHLQLRAQLKSGWSVRTAAARSPTNAAKVQPSAISDAEQEQIRKVLERVEESRQREQQRIGKMVDRLDKMRKRATGNGVTHCLLCHTEFGLLASKSYAAMCTDCRKYVCQRNCGVETVEPKTGELIFLCKICAESREVLWKKSGAWFYKEMPEYVKPEIAASQPGPSSPPGAWGGPSSSRNGSVRRLLPTPPSTTPDRCDDWSALASPSSERRSSRQLPTTPDELRNTATPRPRIQPSWVKEKVMTSMSVEEDDHSSSESEFVASGVVRRKKDPPTKQITQARREANLERFAQITSNNLSESEESSSPASSRSGSPRRSLATPSSFDSAHVGGPNPIPRHPSQTPTHSSTPANAGGIPHEAKSGNEDARSIDSGVVQSDHSNPVAAMTLSVSSLAPLAASTQDAQSRKLQSRQGSCDSRRVSNESTPRRDSADRENSGSRNSIGRESTRVTTSVSGSSLVTPPPLAMNQRRESPLDIRKLSISSGSTKRAGTSTDSMNIIEAIRFTNNARADSPGAAFMSSPDDDSKQHGARRNALARGSKARPPPTRALSDRDPTRQLSQDDEGGNPAPASLVQASVRRSASGLEPSLVASPVATRAATPLSDEIASTSTTRPPLEPGAPNKRKPSVFACVFSPFQSDKRTLGSIQFNITYKQEQKQIVVHLIRAKNLRAMDKNGFSDPYVKLHLIPGNAKATKLTSKTIEKTLNPEWNEELTYHGITEEDRQRKTLRVTVLDRDRIGSDFLGETRVALKKLPSNEIKKFNLYLEHAIPIQQDKKEGVTEERGKVLVGVQYNIQQGSLFVFMKRGSELVGMDKSGFSDPYCKVSLTPITSKAHRQKTAIKKRTLNPEWDETLPFIVPFKDLPKKTLQIAVYDHDVGSRDDYIGGIVLSTSAKGERGKQWIQVIENPGQTFEYWHRLELDS</sequence>
<feature type="region of interest" description="Disordered" evidence="10">
    <location>
        <begin position="198"/>
        <end position="407"/>
    </location>
</feature>
<evidence type="ECO:0000256" key="9">
    <source>
        <dbReference type="SAM" id="Coils"/>
    </source>
</evidence>
<dbReference type="AlphaFoldDB" id="A0AAF3E840"/>
<dbReference type="InterPro" id="IPR041282">
    <property type="entry name" value="FYVE_2"/>
</dbReference>
<feature type="compositionally biased region" description="Basic and acidic residues" evidence="10">
    <location>
        <begin position="456"/>
        <end position="476"/>
    </location>
</feature>
<comment type="subcellular location">
    <subcellularLocation>
        <location evidence="7">Synapse</location>
    </subcellularLocation>
</comment>
<proteinExistence type="predicted"/>
<dbReference type="PRINTS" id="PR00399">
    <property type="entry name" value="SYNAPTOTAGMN"/>
</dbReference>
<feature type="domain" description="FYVE-type" evidence="12">
    <location>
        <begin position="115"/>
        <end position="176"/>
    </location>
</feature>
<feature type="compositionally biased region" description="Polar residues" evidence="10">
    <location>
        <begin position="441"/>
        <end position="455"/>
    </location>
</feature>
<accession>A0AAF3E840</accession>
<evidence type="ECO:0000256" key="6">
    <source>
        <dbReference type="ARBA" id="ARBA00023018"/>
    </source>
</evidence>
<dbReference type="InterPro" id="IPR013083">
    <property type="entry name" value="Znf_RING/FYVE/PHD"/>
</dbReference>
<evidence type="ECO:0000256" key="2">
    <source>
        <dbReference type="ARBA" id="ARBA00022737"/>
    </source>
</evidence>
<dbReference type="InterPro" id="IPR000008">
    <property type="entry name" value="C2_dom"/>
</dbReference>
<evidence type="ECO:0000313" key="14">
    <source>
        <dbReference type="Proteomes" id="UP000887575"/>
    </source>
</evidence>
<dbReference type="InterPro" id="IPR047022">
    <property type="entry name" value="Rabphilin_Doc2_C2A"/>
</dbReference>
<dbReference type="PROSITE" id="PS50178">
    <property type="entry name" value="ZF_FYVE"/>
    <property type="match status" value="1"/>
</dbReference>
<keyword evidence="6" id="KW-0770">Synapse</keyword>
<dbReference type="GO" id="GO:0061669">
    <property type="term" value="P:spontaneous neurotransmitter secretion"/>
    <property type="evidence" value="ECO:0007669"/>
    <property type="project" value="TreeGrafter"/>
</dbReference>
<dbReference type="InterPro" id="IPR001565">
    <property type="entry name" value="Synaptotagmin"/>
</dbReference>
<name>A0AAF3E840_9BILA</name>
<dbReference type="Gene3D" id="3.30.40.10">
    <property type="entry name" value="Zinc/RING finger domain, C3HC4 (zinc finger)"/>
    <property type="match status" value="1"/>
</dbReference>
<dbReference type="Proteomes" id="UP000887575">
    <property type="component" value="Unassembled WGS sequence"/>
</dbReference>
<dbReference type="GO" id="GO:0017158">
    <property type="term" value="P:regulation of calcium ion-dependent exocytosis"/>
    <property type="evidence" value="ECO:0007669"/>
    <property type="project" value="TreeGrafter"/>
</dbReference>
<dbReference type="InterPro" id="IPR035892">
    <property type="entry name" value="C2_domain_sf"/>
</dbReference>
<feature type="compositionally biased region" description="Low complexity" evidence="10">
    <location>
        <begin position="335"/>
        <end position="360"/>
    </location>
</feature>
<dbReference type="PROSITE" id="PS50004">
    <property type="entry name" value="C2"/>
    <property type="match status" value="2"/>
</dbReference>
<dbReference type="CDD" id="cd08384">
    <property type="entry name" value="C2B_Rabphilin_Doc2"/>
    <property type="match status" value="1"/>
</dbReference>
<reference evidence="15" key="1">
    <citation type="submission" date="2024-02" db="UniProtKB">
        <authorList>
            <consortium name="WormBaseParasite"/>
        </authorList>
    </citation>
    <scope>IDENTIFICATION</scope>
</reference>
<feature type="region of interest" description="Disordered" evidence="10">
    <location>
        <begin position="635"/>
        <end position="663"/>
    </location>
</feature>
<dbReference type="PANTHER" id="PTHR45729:SF6">
    <property type="entry name" value="RABPHILIN, ISOFORM A"/>
    <property type="match status" value="1"/>
</dbReference>
<dbReference type="PRINTS" id="PR00360">
    <property type="entry name" value="C2DOMAIN"/>
</dbReference>
<keyword evidence="14" id="KW-1185">Reference proteome</keyword>
<dbReference type="InterPro" id="IPR010911">
    <property type="entry name" value="Rab_BD"/>
</dbReference>
<evidence type="ECO:0000259" key="11">
    <source>
        <dbReference type="PROSITE" id="PS50004"/>
    </source>
</evidence>
<evidence type="ECO:0000256" key="10">
    <source>
        <dbReference type="SAM" id="MobiDB-lite"/>
    </source>
</evidence>
<dbReference type="GO" id="GO:0006887">
    <property type="term" value="P:exocytosis"/>
    <property type="evidence" value="ECO:0007669"/>
    <property type="project" value="TreeGrafter"/>
</dbReference>
<dbReference type="SUPFAM" id="SSF57903">
    <property type="entry name" value="FYVE/PHD zinc finger"/>
    <property type="match status" value="1"/>
</dbReference>
<dbReference type="CDD" id="cd04035">
    <property type="entry name" value="C2A_Rabphilin_Doc2"/>
    <property type="match status" value="1"/>
</dbReference>
<dbReference type="InterPro" id="IPR011011">
    <property type="entry name" value="Znf_FYVE_PHD"/>
</dbReference>